<evidence type="ECO:0000256" key="1">
    <source>
        <dbReference type="ARBA" id="ARBA00001964"/>
    </source>
</evidence>
<dbReference type="SUPFAM" id="SSF52922">
    <property type="entry name" value="TK C-terminal domain-like"/>
    <property type="match status" value="1"/>
</dbReference>
<dbReference type="InterPro" id="IPR033248">
    <property type="entry name" value="Transketolase_C"/>
</dbReference>
<organism evidence="5 6">
    <name type="scientific">Candidatus Komeilibacteria bacterium RIFCSPLOWO2_01_FULL_45_10</name>
    <dbReference type="NCBI Taxonomy" id="1798550"/>
    <lineage>
        <taxon>Bacteria</taxon>
        <taxon>Candidatus Komeiliibacteriota</taxon>
    </lineage>
</organism>
<evidence type="ECO:0000313" key="6">
    <source>
        <dbReference type="Proteomes" id="UP000178849"/>
    </source>
</evidence>
<dbReference type="PANTHER" id="PTHR43825:SF1">
    <property type="entry name" value="TRANSKETOLASE-LIKE PYRIMIDINE-BINDING DOMAIN-CONTAINING PROTEIN"/>
    <property type="match status" value="1"/>
</dbReference>
<dbReference type="InterPro" id="IPR029061">
    <property type="entry name" value="THDP-binding"/>
</dbReference>
<comment type="similarity">
    <text evidence="2">Belongs to the transketolase family.</text>
</comment>
<keyword evidence="3" id="KW-0786">Thiamine pyrophosphate</keyword>
<sequence length="314" mass="33970">MNITGKISLREAFGQELLAQGKIWPDLVVLDAGTSNSTYSQLFGQMFPNRFFNAGINELGMIGLATGMAMAGRRVVACDMSIFLQHAYAHLVTAARQGDIHLIVAATHTGVTVGADGGSAQDVTDIGRMRLIPNFTIVAPWDGNQTRLALRQMLEQPGLYYLRLNRPALPIFTSLEDPFQIGRAYRLVEGNGLTLIAMGDIVHQAIEAAEKVGESKVEIIGVATVEPLDEQTILESAAKTGKVITLENHSLVGGLSEQIAGLLRASHLAVPLWPMALPREFGTSGEPEELLKLYQLDVDSVVRLCQEVIQTAVL</sequence>
<dbReference type="InterPro" id="IPR009014">
    <property type="entry name" value="Transketo_C/PFOR_II"/>
</dbReference>
<proteinExistence type="inferred from homology"/>
<feature type="domain" description="Transketolase-like pyrimidine-binding" evidence="4">
    <location>
        <begin position="7"/>
        <end position="171"/>
    </location>
</feature>
<comment type="cofactor">
    <cofactor evidence="1">
        <name>thiamine diphosphate</name>
        <dbReference type="ChEBI" id="CHEBI:58937"/>
    </cofactor>
</comment>
<dbReference type="Proteomes" id="UP000178849">
    <property type="component" value="Unassembled WGS sequence"/>
</dbReference>
<gene>
    <name evidence="5" type="ORF">A2927_01435</name>
</gene>
<dbReference type="PANTHER" id="PTHR43825">
    <property type="entry name" value="PYRUVATE DEHYDROGENASE E1 COMPONENT"/>
    <property type="match status" value="1"/>
</dbReference>
<dbReference type="FunFam" id="3.40.50.970:FF:000129">
    <property type="entry name" value="Transketolase"/>
    <property type="match status" value="1"/>
</dbReference>
<protein>
    <recommendedName>
        <fullName evidence="4">Transketolase-like pyrimidine-binding domain-containing protein</fullName>
    </recommendedName>
</protein>
<comment type="caution">
    <text evidence="5">The sequence shown here is derived from an EMBL/GenBank/DDBJ whole genome shotgun (WGS) entry which is preliminary data.</text>
</comment>
<dbReference type="AlphaFoldDB" id="A0A1G2BLD2"/>
<name>A0A1G2BLD2_9BACT</name>
<dbReference type="CDD" id="cd07033">
    <property type="entry name" value="TPP_PYR_DXS_TK_like"/>
    <property type="match status" value="1"/>
</dbReference>
<dbReference type="SUPFAM" id="SSF52518">
    <property type="entry name" value="Thiamin diphosphate-binding fold (THDP-binding)"/>
    <property type="match status" value="1"/>
</dbReference>
<dbReference type="Gene3D" id="3.40.50.920">
    <property type="match status" value="1"/>
</dbReference>
<dbReference type="InterPro" id="IPR051157">
    <property type="entry name" value="PDH/Transketolase"/>
</dbReference>
<evidence type="ECO:0000256" key="2">
    <source>
        <dbReference type="ARBA" id="ARBA00007131"/>
    </source>
</evidence>
<dbReference type="EMBL" id="MHKL01000003">
    <property type="protein sequence ID" value="OGY90003.1"/>
    <property type="molecule type" value="Genomic_DNA"/>
</dbReference>
<dbReference type="Pfam" id="PF02779">
    <property type="entry name" value="Transket_pyr"/>
    <property type="match status" value="1"/>
</dbReference>
<dbReference type="SMART" id="SM00861">
    <property type="entry name" value="Transket_pyr"/>
    <property type="match status" value="1"/>
</dbReference>
<evidence type="ECO:0000313" key="5">
    <source>
        <dbReference type="EMBL" id="OGY90003.1"/>
    </source>
</evidence>
<accession>A0A1G2BLD2</accession>
<dbReference type="InterPro" id="IPR005475">
    <property type="entry name" value="Transketolase-like_Pyr-bd"/>
</dbReference>
<dbReference type="Gene3D" id="3.40.50.970">
    <property type="match status" value="1"/>
</dbReference>
<evidence type="ECO:0000259" key="4">
    <source>
        <dbReference type="SMART" id="SM00861"/>
    </source>
</evidence>
<evidence type="ECO:0000256" key="3">
    <source>
        <dbReference type="ARBA" id="ARBA00023052"/>
    </source>
</evidence>
<dbReference type="Pfam" id="PF02780">
    <property type="entry name" value="Transketolase_C"/>
    <property type="match status" value="1"/>
</dbReference>
<reference evidence="5 6" key="1">
    <citation type="journal article" date="2016" name="Nat. Commun.">
        <title>Thousands of microbial genomes shed light on interconnected biogeochemical processes in an aquifer system.</title>
        <authorList>
            <person name="Anantharaman K."/>
            <person name="Brown C.T."/>
            <person name="Hug L.A."/>
            <person name="Sharon I."/>
            <person name="Castelle C.J."/>
            <person name="Probst A.J."/>
            <person name="Thomas B.C."/>
            <person name="Singh A."/>
            <person name="Wilkins M.J."/>
            <person name="Karaoz U."/>
            <person name="Brodie E.L."/>
            <person name="Williams K.H."/>
            <person name="Hubbard S.S."/>
            <person name="Banfield J.F."/>
        </authorList>
    </citation>
    <scope>NUCLEOTIDE SEQUENCE [LARGE SCALE GENOMIC DNA]</scope>
</reference>
<dbReference type="STRING" id="1798550.A2927_01435"/>